<dbReference type="EMBL" id="LSLI01000080">
    <property type="protein sequence ID" value="KXS31344.1"/>
    <property type="molecule type" value="Genomic_DNA"/>
</dbReference>
<name>A0A139BQR3_9PROT</name>
<dbReference type="AlphaFoldDB" id="A0A139BQR3"/>
<dbReference type="Proteomes" id="UP000070578">
    <property type="component" value="Unassembled WGS sequence"/>
</dbReference>
<organism evidence="1 2">
    <name type="scientific">Candidatus Gallionella acididurans</name>
    <dbReference type="NCBI Taxonomy" id="1796491"/>
    <lineage>
        <taxon>Bacteria</taxon>
        <taxon>Pseudomonadati</taxon>
        <taxon>Pseudomonadota</taxon>
        <taxon>Betaproteobacteria</taxon>
        <taxon>Nitrosomonadales</taxon>
        <taxon>Gallionellaceae</taxon>
        <taxon>Gallionella</taxon>
    </lineage>
</organism>
<evidence type="ECO:0000313" key="1">
    <source>
        <dbReference type="EMBL" id="KXS31344.1"/>
    </source>
</evidence>
<protein>
    <submittedName>
        <fullName evidence="1">Uncharacterized protein</fullName>
    </submittedName>
</protein>
<sequence length="134" mass="15342">MTDSVELDKQHDIVFAAEPSGQTKRAHLLLSGMPGCKVEYGDAPNILRVSYNLRQYTLEGLENGLMKEGFFLDHSPLHNIGRKVIYYCEDTICHNLDIPAHPTKMSEREVFVKAYSRELHGDHDDIPPELRDYK</sequence>
<reference evidence="1 2" key="1">
    <citation type="submission" date="2016-02" db="EMBL/GenBank/DDBJ databases">
        <authorList>
            <person name="Wen L."/>
            <person name="He K."/>
            <person name="Yang H."/>
        </authorList>
    </citation>
    <scope>NUCLEOTIDE SEQUENCE [LARGE SCALE GENOMIC DNA]</scope>
    <source>
        <strain evidence="1">ShG14-8</strain>
    </source>
</reference>
<evidence type="ECO:0000313" key="2">
    <source>
        <dbReference type="Proteomes" id="UP000070578"/>
    </source>
</evidence>
<comment type="caution">
    <text evidence="1">The sequence shown here is derived from an EMBL/GenBank/DDBJ whole genome shotgun (WGS) entry which is preliminary data.</text>
</comment>
<accession>A0A139BQR3</accession>
<reference evidence="1 2" key="2">
    <citation type="submission" date="2016-03" db="EMBL/GenBank/DDBJ databases">
        <title>New uncultured bacterium of the family Gallionellaceae from acid mine drainage: description and reconstruction of genome based on metagenomic analysis of microbial community.</title>
        <authorList>
            <person name="Kadnikov V."/>
            <person name="Ivasenko D."/>
            <person name="Beletsky A."/>
            <person name="Mardanov A."/>
            <person name="Danilova E."/>
            <person name="Pimenov N."/>
            <person name="Karnachuk O."/>
            <person name="Ravin N."/>
        </authorList>
    </citation>
    <scope>NUCLEOTIDE SEQUENCE [LARGE SCALE GENOMIC DNA]</scope>
    <source>
        <strain evidence="1">ShG14-8</strain>
    </source>
</reference>
<gene>
    <name evidence="1" type="ORF">AWT59_2517</name>
</gene>
<proteinExistence type="predicted"/>